<organism evidence="1">
    <name type="scientific">marine sediment metagenome</name>
    <dbReference type="NCBI Taxonomy" id="412755"/>
    <lineage>
        <taxon>unclassified sequences</taxon>
        <taxon>metagenomes</taxon>
        <taxon>ecological metagenomes</taxon>
    </lineage>
</organism>
<protein>
    <submittedName>
        <fullName evidence="1">Uncharacterized protein</fullName>
    </submittedName>
</protein>
<sequence length="103" mass="12238">MKYLHVVRETKGYNCRHTLTFEQVEEEYDKNVGLAAFVFGLPWEQEDELRQVKSLETETNTYKVLVTEERTKDKAQAHFDGLTQMEREALTEVVETWRSEEYS</sequence>
<evidence type="ECO:0000313" key="1">
    <source>
        <dbReference type="EMBL" id="KKK82477.1"/>
    </source>
</evidence>
<comment type="caution">
    <text evidence="1">The sequence shown here is derived from an EMBL/GenBank/DDBJ whole genome shotgun (WGS) entry which is preliminary data.</text>
</comment>
<reference evidence="1" key="1">
    <citation type="journal article" date="2015" name="Nature">
        <title>Complex archaea that bridge the gap between prokaryotes and eukaryotes.</title>
        <authorList>
            <person name="Spang A."/>
            <person name="Saw J.H."/>
            <person name="Jorgensen S.L."/>
            <person name="Zaremba-Niedzwiedzka K."/>
            <person name="Martijn J."/>
            <person name="Lind A.E."/>
            <person name="van Eijk R."/>
            <person name="Schleper C."/>
            <person name="Guy L."/>
            <person name="Ettema T.J."/>
        </authorList>
    </citation>
    <scope>NUCLEOTIDE SEQUENCE</scope>
</reference>
<accession>A0A0F8YM88</accession>
<gene>
    <name evidence="1" type="ORF">LCGC14_2803000</name>
</gene>
<name>A0A0F8YM88_9ZZZZ</name>
<dbReference type="AlphaFoldDB" id="A0A0F8YM88"/>
<dbReference type="EMBL" id="LAZR01052655">
    <property type="protein sequence ID" value="KKK82477.1"/>
    <property type="molecule type" value="Genomic_DNA"/>
</dbReference>
<proteinExistence type="predicted"/>